<sequence length="196" mass="22653">MMARLVAYFRPSNRLGLSALKISSSSHSFRLNGSMFANIRKNYNTPVIKKQRKELNFLQYLPRRVRDFNMKTLLKLLKSVCNMTDNQYRLRVGRVFQHAFVCKERARPSRSPIDVRSFDANASTSGVQPSPTSSSQRRKASPIAAPENSHVHVDAHMLSMQTFLRNLEETYMIHHCYICMRTMLLDTCETESTMML</sequence>
<protein>
    <submittedName>
        <fullName evidence="2">Uncharacterized protein</fullName>
    </submittedName>
</protein>
<keyword evidence="3" id="KW-1185">Reference proteome</keyword>
<evidence type="ECO:0000313" key="2">
    <source>
        <dbReference type="EMBL" id="CAI8608672.1"/>
    </source>
</evidence>
<feature type="compositionally biased region" description="Polar residues" evidence="1">
    <location>
        <begin position="120"/>
        <end position="135"/>
    </location>
</feature>
<name>A0AAV1AJI7_VICFA</name>
<dbReference type="Proteomes" id="UP001157006">
    <property type="component" value="Chromosome 4"/>
</dbReference>
<feature type="region of interest" description="Disordered" evidence="1">
    <location>
        <begin position="113"/>
        <end position="146"/>
    </location>
</feature>
<accession>A0AAV1AJI7</accession>
<gene>
    <name evidence="2" type="ORF">VFH_IV097160</name>
</gene>
<dbReference type="EMBL" id="OX451739">
    <property type="protein sequence ID" value="CAI8608672.1"/>
    <property type="molecule type" value="Genomic_DNA"/>
</dbReference>
<dbReference type="AlphaFoldDB" id="A0AAV1AJI7"/>
<organism evidence="2 3">
    <name type="scientific">Vicia faba</name>
    <name type="common">Broad bean</name>
    <name type="synonym">Faba vulgaris</name>
    <dbReference type="NCBI Taxonomy" id="3906"/>
    <lineage>
        <taxon>Eukaryota</taxon>
        <taxon>Viridiplantae</taxon>
        <taxon>Streptophyta</taxon>
        <taxon>Embryophyta</taxon>
        <taxon>Tracheophyta</taxon>
        <taxon>Spermatophyta</taxon>
        <taxon>Magnoliopsida</taxon>
        <taxon>eudicotyledons</taxon>
        <taxon>Gunneridae</taxon>
        <taxon>Pentapetalae</taxon>
        <taxon>rosids</taxon>
        <taxon>fabids</taxon>
        <taxon>Fabales</taxon>
        <taxon>Fabaceae</taxon>
        <taxon>Papilionoideae</taxon>
        <taxon>50 kb inversion clade</taxon>
        <taxon>NPAAA clade</taxon>
        <taxon>Hologalegina</taxon>
        <taxon>IRL clade</taxon>
        <taxon>Fabeae</taxon>
        <taxon>Vicia</taxon>
    </lineage>
</organism>
<reference evidence="2 3" key="1">
    <citation type="submission" date="2023-01" db="EMBL/GenBank/DDBJ databases">
        <authorList>
            <person name="Kreplak J."/>
        </authorList>
    </citation>
    <scope>NUCLEOTIDE SEQUENCE [LARGE SCALE GENOMIC DNA]</scope>
</reference>
<evidence type="ECO:0000256" key="1">
    <source>
        <dbReference type="SAM" id="MobiDB-lite"/>
    </source>
</evidence>
<evidence type="ECO:0000313" key="3">
    <source>
        <dbReference type="Proteomes" id="UP001157006"/>
    </source>
</evidence>
<proteinExistence type="predicted"/>